<dbReference type="PANTHER" id="PTHR46841">
    <property type="entry name" value="OX-2 MEMBRANE GLYCOPROTEIN"/>
    <property type="match status" value="1"/>
</dbReference>
<dbReference type="InterPro" id="IPR036179">
    <property type="entry name" value="Ig-like_dom_sf"/>
</dbReference>
<dbReference type="Pfam" id="PF04142">
    <property type="entry name" value="Nuc_sug_transp"/>
    <property type="match status" value="1"/>
</dbReference>
<feature type="transmembrane region" description="Helical" evidence="13">
    <location>
        <begin position="281"/>
        <end position="299"/>
    </location>
</feature>
<evidence type="ECO:0000313" key="16">
    <source>
        <dbReference type="Proteomes" id="UP001166674"/>
    </source>
</evidence>
<keyword evidence="5 13" id="KW-0812">Transmembrane</keyword>
<comment type="similarity">
    <text evidence="3">Belongs to the nucleotide-sugar transporter family. SLC35A subfamily.</text>
</comment>
<evidence type="ECO:0000256" key="9">
    <source>
        <dbReference type="ARBA" id="ARBA00023157"/>
    </source>
</evidence>
<dbReference type="GO" id="GO:0030424">
    <property type="term" value="C:axon"/>
    <property type="evidence" value="ECO:0007669"/>
    <property type="project" value="TreeGrafter"/>
</dbReference>
<dbReference type="InterPro" id="IPR047164">
    <property type="entry name" value="OX2G-like"/>
</dbReference>
<keyword evidence="9" id="KW-1015">Disulfide bond</keyword>
<dbReference type="GO" id="GO:0043025">
    <property type="term" value="C:neuronal cell body"/>
    <property type="evidence" value="ECO:0007669"/>
    <property type="project" value="TreeGrafter"/>
</dbReference>
<feature type="transmembrane region" description="Helical" evidence="13">
    <location>
        <begin position="216"/>
        <end position="242"/>
    </location>
</feature>
<keyword evidence="16" id="KW-1185">Reference proteome</keyword>
<evidence type="ECO:0000256" key="5">
    <source>
        <dbReference type="ARBA" id="ARBA00022692"/>
    </source>
</evidence>
<dbReference type="CDD" id="cd05846">
    <property type="entry name" value="IgV_1_MRC-OX-2_like"/>
    <property type="match status" value="1"/>
</dbReference>
<comment type="caution">
    <text evidence="15">The sequence shown here is derived from an EMBL/GenBank/DDBJ whole genome shotgun (WGS) entry which is preliminary data.</text>
</comment>
<evidence type="ECO:0000256" key="7">
    <source>
        <dbReference type="ARBA" id="ARBA00022989"/>
    </source>
</evidence>
<dbReference type="InterPro" id="IPR007110">
    <property type="entry name" value="Ig-like_dom"/>
</dbReference>
<dbReference type="GO" id="GO:0000139">
    <property type="term" value="C:Golgi membrane"/>
    <property type="evidence" value="ECO:0007669"/>
    <property type="project" value="UniProtKB-SubCell"/>
</dbReference>
<dbReference type="InterPro" id="IPR007271">
    <property type="entry name" value="Nuc_sug_transpt"/>
</dbReference>
<dbReference type="SMART" id="SM00409">
    <property type="entry name" value="IG"/>
    <property type="match status" value="1"/>
</dbReference>
<dbReference type="AlphaFoldDB" id="A0AA41MNY1"/>
<feature type="transmembrane region" description="Helical" evidence="13">
    <location>
        <begin position="362"/>
        <end position="382"/>
    </location>
</feature>
<dbReference type="InterPro" id="IPR003599">
    <property type="entry name" value="Ig_sub"/>
</dbReference>
<dbReference type="Proteomes" id="UP001166674">
    <property type="component" value="Unassembled WGS sequence"/>
</dbReference>
<dbReference type="InterPro" id="IPR033321">
    <property type="entry name" value="CD200_Ig_V_dom"/>
</dbReference>
<feature type="compositionally biased region" description="Basic and acidic residues" evidence="12">
    <location>
        <begin position="541"/>
        <end position="550"/>
    </location>
</feature>
<dbReference type="GO" id="GO:0043031">
    <property type="term" value="P:negative regulation of macrophage activation"/>
    <property type="evidence" value="ECO:0007669"/>
    <property type="project" value="InterPro"/>
</dbReference>
<keyword evidence="10" id="KW-0325">Glycoprotein</keyword>
<evidence type="ECO:0000313" key="15">
    <source>
        <dbReference type="EMBL" id="MBZ3875202.1"/>
    </source>
</evidence>
<dbReference type="InterPro" id="IPR037185">
    <property type="entry name" value="EmrE-like"/>
</dbReference>
<dbReference type="InterPro" id="IPR013151">
    <property type="entry name" value="Immunoglobulin_dom"/>
</dbReference>
<keyword evidence="8 13" id="KW-0472">Membrane</keyword>
<organism evidence="15 16">
    <name type="scientific">Sciurus carolinensis</name>
    <name type="common">Eastern gray squirrel</name>
    <dbReference type="NCBI Taxonomy" id="30640"/>
    <lineage>
        <taxon>Eukaryota</taxon>
        <taxon>Metazoa</taxon>
        <taxon>Chordata</taxon>
        <taxon>Craniata</taxon>
        <taxon>Vertebrata</taxon>
        <taxon>Euteleostomi</taxon>
        <taxon>Mammalia</taxon>
        <taxon>Eutheria</taxon>
        <taxon>Euarchontoglires</taxon>
        <taxon>Glires</taxon>
        <taxon>Rodentia</taxon>
        <taxon>Sciuromorpha</taxon>
        <taxon>Sciuridae</taxon>
        <taxon>Sciurinae</taxon>
        <taxon>Sciurini</taxon>
        <taxon>Sciurus</taxon>
    </lineage>
</organism>
<comment type="subcellular location">
    <subcellularLocation>
        <location evidence="2">Golgi apparatus membrane</location>
        <topology evidence="2">Multi-pass membrane protein</topology>
    </subcellularLocation>
    <subcellularLocation>
        <location evidence="1">Membrane</location>
        <topology evidence="1">Single-pass type I membrane protein</topology>
    </subcellularLocation>
</comment>
<dbReference type="PROSITE" id="PS50835">
    <property type="entry name" value="IG_LIKE"/>
    <property type="match status" value="2"/>
</dbReference>
<dbReference type="GO" id="GO:0034113">
    <property type="term" value="P:heterotypic cell-cell adhesion"/>
    <property type="evidence" value="ECO:0007669"/>
    <property type="project" value="TreeGrafter"/>
</dbReference>
<gene>
    <name evidence="15" type="ORF">SUZIE_131755</name>
</gene>
<dbReference type="GO" id="GO:0015165">
    <property type="term" value="F:pyrimidine nucleotide-sugar transmembrane transporter activity"/>
    <property type="evidence" value="ECO:0007669"/>
    <property type="project" value="InterPro"/>
</dbReference>
<feature type="transmembrane region" description="Helical" evidence="13">
    <location>
        <begin position="402"/>
        <end position="419"/>
    </location>
</feature>
<dbReference type="SUPFAM" id="SSF103481">
    <property type="entry name" value="Multidrug resistance efflux transporter EmrE"/>
    <property type="match status" value="1"/>
</dbReference>
<keyword evidence="4" id="KW-0762">Sugar transport</keyword>
<feature type="transmembrane region" description="Helical" evidence="13">
    <location>
        <begin position="431"/>
        <end position="457"/>
    </location>
</feature>
<evidence type="ECO:0000256" key="8">
    <source>
        <dbReference type="ARBA" id="ARBA00023136"/>
    </source>
</evidence>
<keyword evidence="4" id="KW-0813">Transport</keyword>
<dbReference type="InterPro" id="IPR013783">
    <property type="entry name" value="Ig-like_fold"/>
</dbReference>
<dbReference type="GO" id="GO:0150079">
    <property type="term" value="P:negative regulation of neuroinflammatory response"/>
    <property type="evidence" value="ECO:0007669"/>
    <property type="project" value="TreeGrafter"/>
</dbReference>
<evidence type="ECO:0000259" key="14">
    <source>
        <dbReference type="PROSITE" id="PS50835"/>
    </source>
</evidence>
<keyword evidence="7 13" id="KW-1133">Transmembrane helix</keyword>
<evidence type="ECO:0000256" key="3">
    <source>
        <dbReference type="ARBA" id="ARBA00009976"/>
    </source>
</evidence>
<feature type="domain" description="Ig-like" evidence="14">
    <location>
        <begin position="126"/>
        <end position="213"/>
    </location>
</feature>
<evidence type="ECO:0000256" key="11">
    <source>
        <dbReference type="ARBA" id="ARBA00023319"/>
    </source>
</evidence>
<dbReference type="Pfam" id="PF00047">
    <property type="entry name" value="ig"/>
    <property type="match status" value="2"/>
</dbReference>
<dbReference type="PANTHER" id="PTHR46841:SF3">
    <property type="entry name" value="OX-2 MEMBRANE GLYCOPROTEIN"/>
    <property type="match status" value="1"/>
</dbReference>
<evidence type="ECO:0000256" key="4">
    <source>
        <dbReference type="ARBA" id="ARBA00022597"/>
    </source>
</evidence>
<evidence type="ECO:0000256" key="10">
    <source>
        <dbReference type="ARBA" id="ARBA00023180"/>
    </source>
</evidence>
<feature type="transmembrane region" description="Helical" evidence="13">
    <location>
        <begin position="254"/>
        <end position="275"/>
    </location>
</feature>
<evidence type="ECO:0000256" key="6">
    <source>
        <dbReference type="ARBA" id="ARBA00022729"/>
    </source>
</evidence>
<name>A0AA41MNY1_SCICA</name>
<evidence type="ECO:0000256" key="2">
    <source>
        <dbReference type="ARBA" id="ARBA00004653"/>
    </source>
</evidence>
<dbReference type="Gene3D" id="2.60.40.10">
    <property type="entry name" value="Immunoglobulins"/>
    <property type="match status" value="2"/>
</dbReference>
<dbReference type="SMART" id="SM00406">
    <property type="entry name" value="IGv"/>
    <property type="match status" value="1"/>
</dbReference>
<protein>
    <submittedName>
        <fullName evidence="15">UDP-sugar transporter protein SLC35A5</fullName>
    </submittedName>
</protein>
<reference evidence="15" key="1">
    <citation type="submission" date="2020-03" db="EMBL/GenBank/DDBJ databases">
        <title>Studies in the Genomics of Life Span.</title>
        <authorList>
            <person name="Glass D."/>
        </authorList>
    </citation>
    <scope>NUCLEOTIDE SEQUENCE</scope>
    <source>
        <strain evidence="15">SUZIE</strain>
        <tissue evidence="15">Muscle</tissue>
    </source>
</reference>
<keyword evidence="11" id="KW-0393">Immunoglobulin domain</keyword>
<dbReference type="EMBL" id="JAATJV010245699">
    <property type="protein sequence ID" value="MBZ3875202.1"/>
    <property type="molecule type" value="Genomic_DNA"/>
</dbReference>
<dbReference type="InterPro" id="IPR013106">
    <property type="entry name" value="Ig_V-set"/>
</dbReference>
<evidence type="ECO:0000256" key="13">
    <source>
        <dbReference type="SAM" id="Phobius"/>
    </source>
</evidence>
<dbReference type="GO" id="GO:0050776">
    <property type="term" value="P:regulation of immune response"/>
    <property type="evidence" value="ECO:0007669"/>
    <property type="project" value="InterPro"/>
</dbReference>
<dbReference type="GO" id="GO:0098632">
    <property type="term" value="F:cell-cell adhesion mediator activity"/>
    <property type="evidence" value="ECO:0007669"/>
    <property type="project" value="InterPro"/>
</dbReference>
<dbReference type="GO" id="GO:0009986">
    <property type="term" value="C:cell surface"/>
    <property type="evidence" value="ECO:0007669"/>
    <property type="project" value="TreeGrafter"/>
</dbReference>
<dbReference type="SUPFAM" id="SSF48726">
    <property type="entry name" value="Immunoglobulin"/>
    <property type="match status" value="2"/>
</dbReference>
<sequence length="557" mass="62905">MKVLKHKYSFYDSIVEVVTQDEKLLLNTPASLRCSLQTSQEALIVTWQKKKAVSPENMVTFSRNHGVVVQPAYQGRVNITELGLQNSTITFWNTTLEDEGCYMCLFNTFTSGKISGTACLTLYVQPTVFLHYNFFEDQLNITCSATARPAPMISWKVAGSGIENSTESLLHPNGTTSVTSILRVKDPKSQVGKEVICQVLYQGTVTDYKQTVNKGFWFSVPLLLSIVSLVILLVLISILLYWKRHRNQDRGGDAMAVIFSNFSIITTALLFRIVLKRHLNWTQWASLLILFLSIVALTAGTKTSQHNLAGHGFHHDAFFTPSNSCLHYRSECSRKDNCTAKEWTFPETKWNTTARVFSHIRLGLGHVLIIVQCFISSMANIYNEKILKEGNQLTENIFIQNSKLYFFGILFNGLTLGLQSSNRDQIKNCGFFYGHNAFSVALIFVTAFQGLSVAFILKFLDNMFHVLMAQITTVIITAVSVLVFDFKPSLEFFLEAPSVLLSIFIYNASKPQSLEYPPRQERVRDLSGNLWERSSGDGEELERLTKPKSDESDEDNF</sequence>
<proteinExistence type="inferred from homology"/>
<feature type="region of interest" description="Disordered" evidence="12">
    <location>
        <begin position="527"/>
        <end position="557"/>
    </location>
</feature>
<feature type="domain" description="Ig-like" evidence="14">
    <location>
        <begin position="12"/>
        <end position="115"/>
    </location>
</feature>
<evidence type="ECO:0000256" key="1">
    <source>
        <dbReference type="ARBA" id="ARBA00004479"/>
    </source>
</evidence>
<feature type="transmembrane region" description="Helical" evidence="13">
    <location>
        <begin position="463"/>
        <end position="484"/>
    </location>
</feature>
<evidence type="ECO:0000256" key="12">
    <source>
        <dbReference type="SAM" id="MobiDB-lite"/>
    </source>
</evidence>
<accession>A0AA41MNY1</accession>
<dbReference type="NCBIfam" id="TIGR00803">
    <property type="entry name" value="nst"/>
    <property type="match status" value="1"/>
</dbReference>
<keyword evidence="6" id="KW-0732">Signal</keyword>